<dbReference type="Pfam" id="PF01679">
    <property type="entry name" value="Pmp3"/>
    <property type="match status" value="1"/>
</dbReference>
<comment type="subcellular location">
    <subcellularLocation>
        <location evidence="1">Membrane</location>
    </subcellularLocation>
</comment>
<gene>
    <name evidence="7" type="ORF">HNR44_002933</name>
</gene>
<dbReference type="GO" id="GO:0016020">
    <property type="term" value="C:membrane"/>
    <property type="evidence" value="ECO:0007669"/>
    <property type="project" value="UniProtKB-SubCell"/>
</dbReference>
<protein>
    <submittedName>
        <fullName evidence="7">Uncharacterized membrane protein YqaE (UPF0057 family)</fullName>
    </submittedName>
</protein>
<evidence type="ECO:0000256" key="6">
    <source>
        <dbReference type="SAM" id="Phobius"/>
    </source>
</evidence>
<evidence type="ECO:0000256" key="3">
    <source>
        <dbReference type="ARBA" id="ARBA00022692"/>
    </source>
</evidence>
<evidence type="ECO:0000313" key="7">
    <source>
        <dbReference type="EMBL" id="MBB6450943.1"/>
    </source>
</evidence>
<evidence type="ECO:0000313" key="8">
    <source>
        <dbReference type="Proteomes" id="UP000568839"/>
    </source>
</evidence>
<organism evidence="7 8">
    <name type="scientific">Geomicrobium halophilum</name>
    <dbReference type="NCBI Taxonomy" id="549000"/>
    <lineage>
        <taxon>Bacteria</taxon>
        <taxon>Bacillati</taxon>
        <taxon>Bacillota</taxon>
        <taxon>Bacilli</taxon>
        <taxon>Bacillales</taxon>
        <taxon>Geomicrobium</taxon>
    </lineage>
</organism>
<dbReference type="EMBL" id="JACHHJ010000004">
    <property type="protein sequence ID" value="MBB6450943.1"/>
    <property type="molecule type" value="Genomic_DNA"/>
</dbReference>
<evidence type="ECO:0000256" key="4">
    <source>
        <dbReference type="ARBA" id="ARBA00022989"/>
    </source>
</evidence>
<accession>A0A841Q079</accession>
<comment type="caution">
    <text evidence="7">The sequence shown here is derived from an EMBL/GenBank/DDBJ whole genome shotgun (WGS) entry which is preliminary data.</text>
</comment>
<reference evidence="7 8" key="1">
    <citation type="submission" date="2020-08" db="EMBL/GenBank/DDBJ databases">
        <title>Genomic Encyclopedia of Type Strains, Phase IV (KMG-IV): sequencing the most valuable type-strain genomes for metagenomic binning, comparative biology and taxonomic classification.</title>
        <authorList>
            <person name="Goeker M."/>
        </authorList>
    </citation>
    <scope>NUCLEOTIDE SEQUENCE [LARGE SCALE GENOMIC DNA]</scope>
    <source>
        <strain evidence="7 8">DSM 21769</strain>
    </source>
</reference>
<evidence type="ECO:0000256" key="5">
    <source>
        <dbReference type="ARBA" id="ARBA00023136"/>
    </source>
</evidence>
<comment type="similarity">
    <text evidence="2">Belongs to the UPF0057 (PMP3) family.</text>
</comment>
<dbReference type="InterPro" id="IPR000612">
    <property type="entry name" value="PMP3"/>
</dbReference>
<keyword evidence="5 6" id="KW-0472">Membrane</keyword>
<evidence type="ECO:0000256" key="2">
    <source>
        <dbReference type="ARBA" id="ARBA00009530"/>
    </source>
</evidence>
<sequence length="61" mass="6886">MMLYLLAVLLPPVALLVVGKPFQAILNLVLLFLFWIPAAIHALFVVHEVKADRRAEKYGRS</sequence>
<proteinExistence type="inferred from homology"/>
<evidence type="ECO:0000256" key="1">
    <source>
        <dbReference type="ARBA" id="ARBA00004370"/>
    </source>
</evidence>
<keyword evidence="3 6" id="KW-0812">Transmembrane</keyword>
<dbReference type="AlphaFoldDB" id="A0A841Q079"/>
<keyword evidence="4 6" id="KW-1133">Transmembrane helix</keyword>
<keyword evidence="8" id="KW-1185">Reference proteome</keyword>
<name>A0A841Q079_9BACL</name>
<feature type="transmembrane region" description="Helical" evidence="6">
    <location>
        <begin position="25"/>
        <end position="46"/>
    </location>
</feature>
<dbReference type="Proteomes" id="UP000568839">
    <property type="component" value="Unassembled WGS sequence"/>
</dbReference>